<evidence type="ECO:0000256" key="5">
    <source>
        <dbReference type="ARBA" id="ARBA00022597"/>
    </source>
</evidence>
<name>A0A1T4U7G8_9GAMM</name>
<dbReference type="InterPro" id="IPR011701">
    <property type="entry name" value="MFS"/>
</dbReference>
<dbReference type="GO" id="GO:0005886">
    <property type="term" value="C:plasma membrane"/>
    <property type="evidence" value="ECO:0007669"/>
    <property type="project" value="UniProtKB-SubCell"/>
</dbReference>
<evidence type="ECO:0000313" key="11">
    <source>
        <dbReference type="EMBL" id="SKA48451.1"/>
    </source>
</evidence>
<keyword evidence="8 9" id="KW-0472">Membrane</keyword>
<dbReference type="InterPro" id="IPR036259">
    <property type="entry name" value="MFS_trans_sf"/>
</dbReference>
<evidence type="ECO:0000313" key="12">
    <source>
        <dbReference type="Proteomes" id="UP000190162"/>
    </source>
</evidence>
<feature type="transmembrane region" description="Helical" evidence="9">
    <location>
        <begin position="127"/>
        <end position="145"/>
    </location>
</feature>
<feature type="transmembrane region" description="Helical" evidence="9">
    <location>
        <begin position="151"/>
        <end position="173"/>
    </location>
</feature>
<dbReference type="EMBL" id="FUXU01000007">
    <property type="protein sequence ID" value="SKA48451.1"/>
    <property type="molecule type" value="Genomic_DNA"/>
</dbReference>
<dbReference type="SUPFAM" id="SSF103473">
    <property type="entry name" value="MFS general substrate transporter"/>
    <property type="match status" value="1"/>
</dbReference>
<keyword evidence="6 9" id="KW-0812">Transmembrane</keyword>
<comment type="similarity">
    <text evidence="2">Belongs to the major facilitator superfamily. Set transporter family.</text>
</comment>
<dbReference type="GO" id="GO:0022857">
    <property type="term" value="F:transmembrane transporter activity"/>
    <property type="evidence" value="ECO:0007669"/>
    <property type="project" value="InterPro"/>
</dbReference>
<feature type="transmembrane region" description="Helical" evidence="9">
    <location>
        <begin position="185"/>
        <end position="206"/>
    </location>
</feature>
<comment type="subcellular location">
    <subcellularLocation>
        <location evidence="1">Cell membrane</location>
        <topology evidence="1">Multi-pass membrane protein</topology>
    </subcellularLocation>
</comment>
<evidence type="ECO:0000256" key="6">
    <source>
        <dbReference type="ARBA" id="ARBA00022692"/>
    </source>
</evidence>
<dbReference type="RefSeq" id="WP_244556504.1">
    <property type="nucleotide sequence ID" value="NZ_FUXU01000007.1"/>
</dbReference>
<dbReference type="Gene3D" id="1.20.1250.20">
    <property type="entry name" value="MFS general substrate transporter like domains"/>
    <property type="match status" value="1"/>
</dbReference>
<dbReference type="AlphaFoldDB" id="A0A1T4U7G8"/>
<reference evidence="12" key="1">
    <citation type="submission" date="2017-02" db="EMBL/GenBank/DDBJ databases">
        <authorList>
            <person name="Varghese N."/>
            <person name="Submissions S."/>
        </authorList>
    </citation>
    <scope>NUCLEOTIDE SEQUENCE [LARGE SCALE GENOMIC DNA]</scope>
    <source>
        <strain evidence="12">DSM 22720</strain>
    </source>
</reference>
<gene>
    <name evidence="11" type="ORF">SAMN02745132_00900</name>
</gene>
<dbReference type="InterPro" id="IPR020846">
    <property type="entry name" value="MFS_dom"/>
</dbReference>
<evidence type="ECO:0000256" key="4">
    <source>
        <dbReference type="ARBA" id="ARBA00022475"/>
    </source>
</evidence>
<feature type="transmembrane region" description="Helical" evidence="9">
    <location>
        <begin position="212"/>
        <end position="232"/>
    </location>
</feature>
<dbReference type="PROSITE" id="PS50850">
    <property type="entry name" value="MFS"/>
    <property type="match status" value="1"/>
</dbReference>
<protein>
    <submittedName>
        <fullName evidence="11">Major Facilitator Superfamily protein</fullName>
    </submittedName>
</protein>
<keyword evidence="4" id="KW-1003">Cell membrane</keyword>
<sequence>MAFIVKDMVGFNGAFLFAAAVMSVSVILVLNISSSSEKNIEKKTETQELEVKKPWRKIAGVPLYLGSVLMLFWANSMYVISIPLYVTKELGLADPIAGQLLGLAALLEIPIMVLAGLWAAKIAPQKLMVLSATVACLFYVLLFNADELWQMYVLQLLNGFAVGISASLGMVVIQDKMPNQIGVATTLFNNSIMVASLMSGLAVGLIAEYINYHSVMIAMMFAGTVALMLLTLSLRRERSSETAHLAVERS</sequence>
<dbReference type="Pfam" id="PF07690">
    <property type="entry name" value="MFS_1"/>
    <property type="match status" value="1"/>
</dbReference>
<feature type="transmembrane region" description="Helical" evidence="9">
    <location>
        <begin position="100"/>
        <end position="120"/>
    </location>
</feature>
<keyword evidence="12" id="KW-1185">Reference proteome</keyword>
<evidence type="ECO:0000256" key="3">
    <source>
        <dbReference type="ARBA" id="ARBA00022448"/>
    </source>
</evidence>
<dbReference type="PANTHER" id="PTHR23535">
    <property type="entry name" value="SUGAR EFFLUX TRANSPORTER A-RELATED"/>
    <property type="match status" value="1"/>
</dbReference>
<evidence type="ECO:0000259" key="10">
    <source>
        <dbReference type="PROSITE" id="PS50850"/>
    </source>
</evidence>
<evidence type="ECO:0000256" key="8">
    <source>
        <dbReference type="ARBA" id="ARBA00023136"/>
    </source>
</evidence>
<dbReference type="PANTHER" id="PTHR23535:SF2">
    <property type="entry name" value="SUGAR EFFLUX TRANSPORTER A-RELATED"/>
    <property type="match status" value="1"/>
</dbReference>
<feature type="transmembrane region" description="Helical" evidence="9">
    <location>
        <begin position="12"/>
        <end position="33"/>
    </location>
</feature>
<evidence type="ECO:0000256" key="2">
    <source>
        <dbReference type="ARBA" id="ARBA00006523"/>
    </source>
</evidence>
<dbReference type="Proteomes" id="UP000190162">
    <property type="component" value="Unassembled WGS sequence"/>
</dbReference>
<evidence type="ECO:0000256" key="1">
    <source>
        <dbReference type="ARBA" id="ARBA00004651"/>
    </source>
</evidence>
<evidence type="ECO:0000256" key="7">
    <source>
        <dbReference type="ARBA" id="ARBA00022989"/>
    </source>
</evidence>
<evidence type="ECO:0000256" key="9">
    <source>
        <dbReference type="SAM" id="Phobius"/>
    </source>
</evidence>
<accession>A0A1T4U7G8</accession>
<keyword evidence="5" id="KW-0762">Sugar transport</keyword>
<keyword evidence="7 9" id="KW-1133">Transmembrane helix</keyword>
<organism evidence="11 12">
    <name type="scientific">Enterovibrio nigricans DSM 22720</name>
    <dbReference type="NCBI Taxonomy" id="1121868"/>
    <lineage>
        <taxon>Bacteria</taxon>
        <taxon>Pseudomonadati</taxon>
        <taxon>Pseudomonadota</taxon>
        <taxon>Gammaproteobacteria</taxon>
        <taxon>Vibrionales</taxon>
        <taxon>Vibrionaceae</taxon>
        <taxon>Enterovibrio</taxon>
    </lineage>
</organism>
<proteinExistence type="inferred from homology"/>
<keyword evidence="3" id="KW-0813">Transport</keyword>
<feature type="domain" description="Major facilitator superfamily (MFS) profile" evidence="10">
    <location>
        <begin position="59"/>
        <end position="250"/>
    </location>
</feature>
<feature type="transmembrane region" description="Helical" evidence="9">
    <location>
        <begin position="61"/>
        <end position="80"/>
    </location>
</feature>